<dbReference type="InterPro" id="IPR012094">
    <property type="entry name" value="tRNA_Ile_lys_synt"/>
</dbReference>
<dbReference type="InterPro" id="IPR014729">
    <property type="entry name" value="Rossmann-like_a/b/a_fold"/>
</dbReference>
<dbReference type="InterPro" id="IPR012795">
    <property type="entry name" value="tRNA_Ile_lys_synt_N"/>
</dbReference>
<comment type="domain">
    <text evidence="6">The N-terminal region contains the highly conserved SGGXDS motif, predicted to be a P-loop motif involved in ATP binding.</text>
</comment>
<comment type="subcellular location">
    <subcellularLocation>
        <location evidence="6">Cytoplasm</location>
    </subcellularLocation>
</comment>
<dbReference type="CDD" id="cd01992">
    <property type="entry name" value="TilS_N"/>
    <property type="match status" value="1"/>
</dbReference>
<evidence type="ECO:0000256" key="5">
    <source>
        <dbReference type="ARBA" id="ARBA00048539"/>
    </source>
</evidence>
<name>A0A844YDP4_9SPHN</name>
<dbReference type="SUPFAM" id="SSF52402">
    <property type="entry name" value="Adenine nucleotide alpha hydrolases-like"/>
    <property type="match status" value="1"/>
</dbReference>
<evidence type="ECO:0000256" key="2">
    <source>
        <dbReference type="ARBA" id="ARBA00022694"/>
    </source>
</evidence>
<dbReference type="Pfam" id="PF01171">
    <property type="entry name" value="ATP_bind_3"/>
    <property type="match status" value="1"/>
</dbReference>
<protein>
    <recommendedName>
        <fullName evidence="6">tRNA(Ile)-lysidine synthase</fullName>
        <ecNumber evidence="6">6.3.4.19</ecNumber>
    </recommendedName>
    <alternativeName>
        <fullName evidence="6">tRNA(Ile)-2-lysyl-cytidine synthase</fullName>
    </alternativeName>
    <alternativeName>
        <fullName evidence="6">tRNA(Ile)-lysidine synthetase</fullName>
    </alternativeName>
</protein>
<evidence type="ECO:0000256" key="4">
    <source>
        <dbReference type="ARBA" id="ARBA00022840"/>
    </source>
</evidence>
<keyword evidence="1 6" id="KW-0436">Ligase</keyword>
<evidence type="ECO:0000256" key="3">
    <source>
        <dbReference type="ARBA" id="ARBA00022741"/>
    </source>
</evidence>
<dbReference type="EC" id="6.3.4.19" evidence="6"/>
<dbReference type="PANTHER" id="PTHR43033">
    <property type="entry name" value="TRNA(ILE)-LYSIDINE SYNTHASE-RELATED"/>
    <property type="match status" value="1"/>
</dbReference>
<feature type="binding site" evidence="6">
    <location>
        <begin position="2"/>
        <end position="7"/>
    </location>
    <ligand>
        <name>ATP</name>
        <dbReference type="ChEBI" id="CHEBI:30616"/>
    </ligand>
</feature>
<organism evidence="8 9">
    <name type="scientific">Qipengyuania oceanensis</name>
    <dbReference type="NCBI Taxonomy" id="1463597"/>
    <lineage>
        <taxon>Bacteria</taxon>
        <taxon>Pseudomonadati</taxon>
        <taxon>Pseudomonadota</taxon>
        <taxon>Alphaproteobacteria</taxon>
        <taxon>Sphingomonadales</taxon>
        <taxon>Erythrobacteraceae</taxon>
        <taxon>Qipengyuania</taxon>
    </lineage>
</organism>
<keyword evidence="3 6" id="KW-0547">Nucleotide-binding</keyword>
<dbReference type="GO" id="GO:0006400">
    <property type="term" value="P:tRNA modification"/>
    <property type="evidence" value="ECO:0007669"/>
    <property type="project" value="UniProtKB-UniRule"/>
</dbReference>
<dbReference type="RefSeq" id="WP_160672072.1">
    <property type="nucleotide sequence ID" value="NZ_WTYN01000001.1"/>
</dbReference>
<dbReference type="GO" id="GO:0005524">
    <property type="term" value="F:ATP binding"/>
    <property type="evidence" value="ECO:0007669"/>
    <property type="project" value="UniProtKB-UniRule"/>
</dbReference>
<dbReference type="PANTHER" id="PTHR43033:SF1">
    <property type="entry name" value="TRNA(ILE)-LYSIDINE SYNTHASE-RELATED"/>
    <property type="match status" value="1"/>
</dbReference>
<dbReference type="InterPro" id="IPR011063">
    <property type="entry name" value="TilS/TtcA_N"/>
</dbReference>
<evidence type="ECO:0000313" key="8">
    <source>
        <dbReference type="EMBL" id="MXO62291.1"/>
    </source>
</evidence>
<dbReference type="GO" id="GO:0032267">
    <property type="term" value="F:tRNA(Ile)-lysidine synthase activity"/>
    <property type="evidence" value="ECO:0007669"/>
    <property type="project" value="UniProtKB-EC"/>
</dbReference>
<dbReference type="EMBL" id="WTYN01000001">
    <property type="protein sequence ID" value="MXO62291.1"/>
    <property type="molecule type" value="Genomic_DNA"/>
</dbReference>
<dbReference type="Gene3D" id="3.40.50.620">
    <property type="entry name" value="HUPs"/>
    <property type="match status" value="1"/>
</dbReference>
<keyword evidence="4 6" id="KW-0067">ATP-binding</keyword>
<dbReference type="AlphaFoldDB" id="A0A844YDP4"/>
<dbReference type="Proteomes" id="UP000445582">
    <property type="component" value="Unassembled WGS sequence"/>
</dbReference>
<evidence type="ECO:0000256" key="1">
    <source>
        <dbReference type="ARBA" id="ARBA00022598"/>
    </source>
</evidence>
<gene>
    <name evidence="6 8" type="primary">tilS</name>
    <name evidence="8" type="ORF">GRI48_04615</name>
</gene>
<accession>A0A844YDP4</accession>
<dbReference type="OrthoDB" id="9807403at2"/>
<dbReference type="NCBIfam" id="TIGR02432">
    <property type="entry name" value="lysidine_TilS_N"/>
    <property type="match status" value="1"/>
</dbReference>
<sequence length="285" mass="30508">MSGGPDSLALLVLAAEAFPGRVRAATVDHGLRPESADEARLCADVCSRLDVPHRILTVEVARGNLQSEARSARYAALAVWAEDQAIEALLTGHHADDQAETLLMRLNRGSGVAGLAGVRATAMVPGVELPLLRPLLGWRKSELEAVCATKGVDPVRDPSNLDERFDRVRVRKALADADWLDVAALAASAANLADAAEVLEWAAGREVAERVERDGDMTTYRSPAPFAVQLRVLSSLVALHGNEPRDGALARLMRSLEAGQRGTIAGALIERTGEGWRVLKEPPRT</sequence>
<dbReference type="GO" id="GO:0005737">
    <property type="term" value="C:cytoplasm"/>
    <property type="evidence" value="ECO:0007669"/>
    <property type="project" value="UniProtKB-SubCell"/>
</dbReference>
<comment type="catalytic activity">
    <reaction evidence="5 6">
        <text>cytidine(34) in tRNA(Ile2) + L-lysine + ATP = lysidine(34) in tRNA(Ile2) + AMP + diphosphate + H(+)</text>
        <dbReference type="Rhea" id="RHEA:43744"/>
        <dbReference type="Rhea" id="RHEA-COMP:10625"/>
        <dbReference type="Rhea" id="RHEA-COMP:10670"/>
        <dbReference type="ChEBI" id="CHEBI:15378"/>
        <dbReference type="ChEBI" id="CHEBI:30616"/>
        <dbReference type="ChEBI" id="CHEBI:32551"/>
        <dbReference type="ChEBI" id="CHEBI:33019"/>
        <dbReference type="ChEBI" id="CHEBI:82748"/>
        <dbReference type="ChEBI" id="CHEBI:83665"/>
        <dbReference type="ChEBI" id="CHEBI:456215"/>
        <dbReference type="EC" id="6.3.4.19"/>
    </reaction>
</comment>
<keyword evidence="9" id="KW-1185">Reference proteome</keyword>
<comment type="caution">
    <text evidence="8">The sequence shown here is derived from an EMBL/GenBank/DDBJ whole genome shotgun (WGS) entry which is preliminary data.</text>
</comment>
<feature type="domain" description="tRNA(Ile)-lysidine/2-thiocytidine synthase N-terminal" evidence="7">
    <location>
        <begin position="1"/>
        <end position="172"/>
    </location>
</feature>
<evidence type="ECO:0000259" key="7">
    <source>
        <dbReference type="Pfam" id="PF01171"/>
    </source>
</evidence>
<reference evidence="8 9" key="1">
    <citation type="submission" date="2019-12" db="EMBL/GenBank/DDBJ databases">
        <title>Genomic-based taxomic classification of the family Erythrobacteraceae.</title>
        <authorList>
            <person name="Xu L."/>
        </authorList>
    </citation>
    <scope>NUCLEOTIDE SEQUENCE [LARGE SCALE GENOMIC DNA]</scope>
    <source>
        <strain evidence="8 9">MCCC 1A09965</strain>
    </source>
</reference>
<keyword evidence="6" id="KW-0963">Cytoplasm</keyword>
<keyword evidence="2 6" id="KW-0819">tRNA processing</keyword>
<comment type="similarity">
    <text evidence="6">Belongs to the tRNA(Ile)-lysidine synthase family.</text>
</comment>
<comment type="function">
    <text evidence="6">Ligates lysine onto the cytidine present at position 34 of the AUA codon-specific tRNA(Ile) that contains the anticodon CAU, in an ATP-dependent manner. Cytidine is converted to lysidine, thus changing the amino acid specificity of the tRNA from methionine to isoleucine.</text>
</comment>
<evidence type="ECO:0000256" key="6">
    <source>
        <dbReference type="HAMAP-Rule" id="MF_01161"/>
    </source>
</evidence>
<dbReference type="HAMAP" id="MF_01161">
    <property type="entry name" value="tRNA_Ile_lys_synt"/>
    <property type="match status" value="1"/>
</dbReference>
<proteinExistence type="inferred from homology"/>
<evidence type="ECO:0000313" key="9">
    <source>
        <dbReference type="Proteomes" id="UP000445582"/>
    </source>
</evidence>